<dbReference type="AlphaFoldDB" id="A0AAE0N7J9"/>
<protein>
    <submittedName>
        <fullName evidence="1">Uncharacterized protein</fullName>
    </submittedName>
</protein>
<accession>A0AAE0N7J9</accession>
<sequence>MVENPSIISITDHGVSRSFKGLFRIPGFRTPEFNSKECYFAIGSHWDNDIYVPPDTDYGYFECKFAFKDDNQATELLVDGENKLCGPSHRKAVIPKASKQASKQIFLTIGQESKARSLLQNPRRTGRRQNRRYLTTFSPATRFRRLLAGTYNSYQAPYPSRYMAPSQEERSTLVVPAEKVCYSVQQLPVRTAEKVGGPGAPDAAPGRVVLGEIRNPVDPRKNMFNKRALELISTVFKTADRGTGECQATYNYMSAPCYHQLTGFCRVAFLVSTFLAKRGSAARGTMEQPRTRDR</sequence>
<reference evidence="1" key="1">
    <citation type="journal article" date="2023" name="Mol. Phylogenet. Evol.">
        <title>Genome-scale phylogeny and comparative genomics of the fungal order Sordariales.</title>
        <authorList>
            <person name="Hensen N."/>
            <person name="Bonometti L."/>
            <person name="Westerberg I."/>
            <person name="Brannstrom I.O."/>
            <person name="Guillou S."/>
            <person name="Cros-Aarteil S."/>
            <person name="Calhoun S."/>
            <person name="Haridas S."/>
            <person name="Kuo A."/>
            <person name="Mondo S."/>
            <person name="Pangilinan J."/>
            <person name="Riley R."/>
            <person name="LaButti K."/>
            <person name="Andreopoulos B."/>
            <person name="Lipzen A."/>
            <person name="Chen C."/>
            <person name="Yan M."/>
            <person name="Daum C."/>
            <person name="Ng V."/>
            <person name="Clum A."/>
            <person name="Steindorff A."/>
            <person name="Ohm R.A."/>
            <person name="Martin F."/>
            <person name="Silar P."/>
            <person name="Natvig D.O."/>
            <person name="Lalanne C."/>
            <person name="Gautier V."/>
            <person name="Ament-Velasquez S.L."/>
            <person name="Kruys A."/>
            <person name="Hutchinson M.I."/>
            <person name="Powell A.J."/>
            <person name="Barry K."/>
            <person name="Miller A.N."/>
            <person name="Grigoriev I.V."/>
            <person name="Debuchy R."/>
            <person name="Gladieux P."/>
            <person name="Hiltunen Thoren M."/>
            <person name="Johannesson H."/>
        </authorList>
    </citation>
    <scope>NUCLEOTIDE SEQUENCE</scope>
    <source>
        <strain evidence="1">CBS 958.72</strain>
    </source>
</reference>
<dbReference type="EMBL" id="JAULSN010000004">
    <property type="protein sequence ID" value="KAK3373722.1"/>
    <property type="molecule type" value="Genomic_DNA"/>
</dbReference>
<evidence type="ECO:0000313" key="1">
    <source>
        <dbReference type="EMBL" id="KAK3373722.1"/>
    </source>
</evidence>
<organism evidence="1 2">
    <name type="scientific">Lasiosphaeria ovina</name>
    <dbReference type="NCBI Taxonomy" id="92902"/>
    <lineage>
        <taxon>Eukaryota</taxon>
        <taxon>Fungi</taxon>
        <taxon>Dikarya</taxon>
        <taxon>Ascomycota</taxon>
        <taxon>Pezizomycotina</taxon>
        <taxon>Sordariomycetes</taxon>
        <taxon>Sordariomycetidae</taxon>
        <taxon>Sordariales</taxon>
        <taxon>Lasiosphaeriaceae</taxon>
        <taxon>Lasiosphaeria</taxon>
    </lineage>
</organism>
<proteinExistence type="predicted"/>
<dbReference type="Proteomes" id="UP001287356">
    <property type="component" value="Unassembled WGS sequence"/>
</dbReference>
<comment type="caution">
    <text evidence="1">The sequence shown here is derived from an EMBL/GenBank/DDBJ whole genome shotgun (WGS) entry which is preliminary data.</text>
</comment>
<name>A0AAE0N7J9_9PEZI</name>
<keyword evidence="2" id="KW-1185">Reference proteome</keyword>
<evidence type="ECO:0000313" key="2">
    <source>
        <dbReference type="Proteomes" id="UP001287356"/>
    </source>
</evidence>
<gene>
    <name evidence="1" type="ORF">B0T24DRAFT_593883</name>
</gene>
<reference evidence="1" key="2">
    <citation type="submission" date="2023-06" db="EMBL/GenBank/DDBJ databases">
        <authorList>
            <consortium name="Lawrence Berkeley National Laboratory"/>
            <person name="Haridas S."/>
            <person name="Hensen N."/>
            <person name="Bonometti L."/>
            <person name="Westerberg I."/>
            <person name="Brannstrom I.O."/>
            <person name="Guillou S."/>
            <person name="Cros-Aarteil S."/>
            <person name="Calhoun S."/>
            <person name="Kuo A."/>
            <person name="Mondo S."/>
            <person name="Pangilinan J."/>
            <person name="Riley R."/>
            <person name="Labutti K."/>
            <person name="Andreopoulos B."/>
            <person name="Lipzen A."/>
            <person name="Chen C."/>
            <person name="Yanf M."/>
            <person name="Daum C."/>
            <person name="Ng V."/>
            <person name="Clum A."/>
            <person name="Steindorff A."/>
            <person name="Ohm R."/>
            <person name="Martin F."/>
            <person name="Silar P."/>
            <person name="Natvig D."/>
            <person name="Lalanne C."/>
            <person name="Gautier V."/>
            <person name="Ament-Velasquez S.L."/>
            <person name="Kruys A."/>
            <person name="Hutchinson M.I."/>
            <person name="Powell A.J."/>
            <person name="Barry K."/>
            <person name="Miller A.N."/>
            <person name="Grigoriev I.V."/>
            <person name="Debuchy R."/>
            <person name="Gladieux P."/>
            <person name="Thoren M.H."/>
            <person name="Johannesson H."/>
        </authorList>
    </citation>
    <scope>NUCLEOTIDE SEQUENCE</scope>
    <source>
        <strain evidence="1">CBS 958.72</strain>
    </source>
</reference>